<evidence type="ECO:0008006" key="6">
    <source>
        <dbReference type="Google" id="ProtNLM"/>
    </source>
</evidence>
<evidence type="ECO:0000256" key="2">
    <source>
        <dbReference type="SAM" id="Phobius"/>
    </source>
</evidence>
<gene>
    <name evidence="4" type="ORF">PFISCL1PPCAC_24714</name>
</gene>
<comment type="caution">
    <text evidence="4">The sequence shown here is derived from an EMBL/GenBank/DDBJ whole genome shotgun (WGS) entry which is preliminary data.</text>
</comment>
<feature type="transmembrane region" description="Helical" evidence="2">
    <location>
        <begin position="106"/>
        <end position="126"/>
    </location>
</feature>
<dbReference type="AlphaFoldDB" id="A0AAV5WUJ3"/>
<feature type="chain" id="PRO_5043630165" description="Endoplasmic reticulum transmembrane protein" evidence="3">
    <location>
        <begin position="23"/>
        <end position="195"/>
    </location>
</feature>
<evidence type="ECO:0000313" key="4">
    <source>
        <dbReference type="EMBL" id="GMT33417.1"/>
    </source>
</evidence>
<feature type="signal peptide" evidence="3">
    <location>
        <begin position="1"/>
        <end position="22"/>
    </location>
</feature>
<feature type="compositionally biased region" description="Acidic residues" evidence="1">
    <location>
        <begin position="182"/>
        <end position="195"/>
    </location>
</feature>
<proteinExistence type="predicted"/>
<organism evidence="4 5">
    <name type="scientific">Pristionchus fissidentatus</name>
    <dbReference type="NCBI Taxonomy" id="1538716"/>
    <lineage>
        <taxon>Eukaryota</taxon>
        <taxon>Metazoa</taxon>
        <taxon>Ecdysozoa</taxon>
        <taxon>Nematoda</taxon>
        <taxon>Chromadorea</taxon>
        <taxon>Rhabditida</taxon>
        <taxon>Rhabditina</taxon>
        <taxon>Diplogasteromorpha</taxon>
        <taxon>Diplogasteroidea</taxon>
        <taxon>Neodiplogasteridae</taxon>
        <taxon>Pristionchus</taxon>
    </lineage>
</organism>
<evidence type="ECO:0000313" key="5">
    <source>
        <dbReference type="Proteomes" id="UP001432322"/>
    </source>
</evidence>
<sequence>VRIVAASMFVILLFALSERTNLKNNLAYEIAKNKAIGIFYDQTSLEADKCKERMYTLGGQNNELRQKLETKKQEIELCENLQAAFQKDRQKIGGDLNTCNSKESRLYNALLIITLLFTSAVLLRAINIKKLEQKMQNELNETKKELKKVKVENSELIEEINALEEEMDYKSSDESSSSSDREDTDETQSSEDEDE</sequence>
<keyword evidence="3" id="KW-0732">Signal</keyword>
<keyword evidence="2" id="KW-0472">Membrane</keyword>
<feature type="non-terminal residue" evidence="4">
    <location>
        <position position="1"/>
    </location>
</feature>
<evidence type="ECO:0000256" key="1">
    <source>
        <dbReference type="SAM" id="MobiDB-lite"/>
    </source>
</evidence>
<keyword evidence="5" id="KW-1185">Reference proteome</keyword>
<evidence type="ECO:0000256" key="3">
    <source>
        <dbReference type="SAM" id="SignalP"/>
    </source>
</evidence>
<dbReference type="Proteomes" id="UP001432322">
    <property type="component" value="Unassembled WGS sequence"/>
</dbReference>
<feature type="region of interest" description="Disordered" evidence="1">
    <location>
        <begin position="162"/>
        <end position="195"/>
    </location>
</feature>
<keyword evidence="2" id="KW-1133">Transmembrane helix</keyword>
<protein>
    <recommendedName>
        <fullName evidence="6">Endoplasmic reticulum transmembrane protein</fullName>
    </recommendedName>
</protein>
<name>A0AAV5WUJ3_9BILA</name>
<accession>A0AAV5WUJ3</accession>
<dbReference type="EMBL" id="BTSY01000006">
    <property type="protein sequence ID" value="GMT33417.1"/>
    <property type="molecule type" value="Genomic_DNA"/>
</dbReference>
<keyword evidence="2" id="KW-0812">Transmembrane</keyword>
<reference evidence="4" key="1">
    <citation type="submission" date="2023-10" db="EMBL/GenBank/DDBJ databases">
        <title>Genome assembly of Pristionchus species.</title>
        <authorList>
            <person name="Yoshida K."/>
            <person name="Sommer R.J."/>
        </authorList>
    </citation>
    <scope>NUCLEOTIDE SEQUENCE</scope>
    <source>
        <strain evidence="4">RS5133</strain>
    </source>
</reference>